<dbReference type="RefSeq" id="WP_054753933.1">
    <property type="nucleotide sequence ID" value="NZ_JBHUMZ010000050.1"/>
</dbReference>
<evidence type="ECO:0000313" key="1">
    <source>
        <dbReference type="EMBL" id="MFD2640056.1"/>
    </source>
</evidence>
<dbReference type="InterPro" id="IPR046174">
    <property type="entry name" value="DUF6176"/>
</dbReference>
<accession>A0ABW5QDT0</accession>
<dbReference type="EMBL" id="JBHUMZ010000050">
    <property type="protein sequence ID" value="MFD2640056.1"/>
    <property type="molecule type" value="Genomic_DNA"/>
</dbReference>
<proteinExistence type="predicted"/>
<keyword evidence="2" id="KW-1185">Reference proteome</keyword>
<dbReference type="Pfam" id="PF19673">
    <property type="entry name" value="DUF6176"/>
    <property type="match status" value="1"/>
</dbReference>
<comment type="caution">
    <text evidence="1">The sequence shown here is derived from an EMBL/GenBank/DDBJ whole genome shotgun (WGS) entry which is preliminary data.</text>
</comment>
<gene>
    <name evidence="1" type="ORF">ACFSW4_14400</name>
</gene>
<organism evidence="1 2">
    <name type="scientific">Piscibacillus salipiscarius</name>
    <dbReference type="NCBI Taxonomy" id="299480"/>
    <lineage>
        <taxon>Bacteria</taxon>
        <taxon>Bacillati</taxon>
        <taxon>Bacillota</taxon>
        <taxon>Bacilli</taxon>
        <taxon>Bacillales</taxon>
        <taxon>Bacillaceae</taxon>
        <taxon>Piscibacillus</taxon>
    </lineage>
</organism>
<evidence type="ECO:0000313" key="2">
    <source>
        <dbReference type="Proteomes" id="UP001597452"/>
    </source>
</evidence>
<sequence>MNIELTRFRVKSGKSQQVDEWMAFLNKHMDEVLLTLEDEKMYVENIFRETTDRTEYLYWYSIEGEGGQNVEESEHWIDLKHLEYWNECIDDTYEPIDLKLEVLMIPERIRKHLR</sequence>
<dbReference type="Proteomes" id="UP001597452">
    <property type="component" value="Unassembled WGS sequence"/>
</dbReference>
<protein>
    <submittedName>
        <fullName evidence="1">DUF6176 family protein</fullName>
    </submittedName>
</protein>
<name>A0ABW5QDT0_9BACI</name>
<reference evidence="2" key="1">
    <citation type="journal article" date="2019" name="Int. J. Syst. Evol. Microbiol.">
        <title>The Global Catalogue of Microorganisms (GCM) 10K type strain sequencing project: providing services to taxonomists for standard genome sequencing and annotation.</title>
        <authorList>
            <consortium name="The Broad Institute Genomics Platform"/>
            <consortium name="The Broad Institute Genome Sequencing Center for Infectious Disease"/>
            <person name="Wu L."/>
            <person name="Ma J."/>
        </authorList>
    </citation>
    <scope>NUCLEOTIDE SEQUENCE [LARGE SCALE GENOMIC DNA]</scope>
    <source>
        <strain evidence="2">TISTR 1571</strain>
    </source>
</reference>